<comment type="caution">
    <text evidence="1">The sequence shown here is derived from an EMBL/GenBank/DDBJ whole genome shotgun (WGS) entry which is preliminary data.</text>
</comment>
<keyword evidence="2" id="KW-1185">Reference proteome</keyword>
<proteinExistence type="predicted"/>
<dbReference type="AlphaFoldDB" id="A0A9P7FPI0"/>
<evidence type="ECO:0000313" key="1">
    <source>
        <dbReference type="EMBL" id="KAG5634579.1"/>
    </source>
</evidence>
<name>A0A9P7FPI0_9AGAR</name>
<accession>A0A9P7FPI0</accession>
<dbReference type="Proteomes" id="UP000717328">
    <property type="component" value="Unassembled WGS sequence"/>
</dbReference>
<dbReference type="EMBL" id="JABCKI010006351">
    <property type="protein sequence ID" value="KAG5634579.1"/>
    <property type="molecule type" value="Genomic_DNA"/>
</dbReference>
<protein>
    <submittedName>
        <fullName evidence="1">Uncharacterized protein</fullName>
    </submittedName>
</protein>
<reference evidence="1" key="2">
    <citation type="submission" date="2021-10" db="EMBL/GenBank/DDBJ databases">
        <title>Phylogenomics reveals ancestral predisposition of the termite-cultivated fungus Termitomyces towards a domesticated lifestyle.</title>
        <authorList>
            <person name="Auxier B."/>
            <person name="Grum-Grzhimaylo A."/>
            <person name="Cardenas M.E."/>
            <person name="Lodge J.D."/>
            <person name="Laessoe T."/>
            <person name="Pedersen O."/>
            <person name="Smith M.E."/>
            <person name="Kuyper T.W."/>
            <person name="Franco-Molano E.A."/>
            <person name="Baroni T.J."/>
            <person name="Aanen D.K."/>
        </authorList>
    </citation>
    <scope>NUCLEOTIDE SEQUENCE</scope>
    <source>
        <strain evidence="1">D49</strain>
    </source>
</reference>
<gene>
    <name evidence="1" type="ORF">H0H81_001487</name>
</gene>
<evidence type="ECO:0000313" key="2">
    <source>
        <dbReference type="Proteomes" id="UP000717328"/>
    </source>
</evidence>
<reference evidence="1" key="1">
    <citation type="submission" date="2021-02" db="EMBL/GenBank/DDBJ databases">
        <authorList>
            <person name="Nieuwenhuis M."/>
            <person name="Van De Peppel L.J.J."/>
        </authorList>
    </citation>
    <scope>NUCLEOTIDE SEQUENCE</scope>
    <source>
        <strain evidence="1">D49</strain>
    </source>
</reference>
<organism evidence="1 2">
    <name type="scientific">Sphagnurus paluster</name>
    <dbReference type="NCBI Taxonomy" id="117069"/>
    <lineage>
        <taxon>Eukaryota</taxon>
        <taxon>Fungi</taxon>
        <taxon>Dikarya</taxon>
        <taxon>Basidiomycota</taxon>
        <taxon>Agaricomycotina</taxon>
        <taxon>Agaricomycetes</taxon>
        <taxon>Agaricomycetidae</taxon>
        <taxon>Agaricales</taxon>
        <taxon>Tricholomatineae</taxon>
        <taxon>Lyophyllaceae</taxon>
        <taxon>Sphagnurus</taxon>
    </lineage>
</organism>
<dbReference type="OrthoDB" id="2739946at2759"/>
<sequence>MTRSILSARGPEAAKKTFRAQAKAQGLTFRAAAELRNSLPKQKDPIAPGMGRRTHGNGGVGFGDSYWDGRARVWVGGLAYDDEDNEDPTAGLYSDSEMEVHSQEGHWTQTRVVVSLLDIAKPKRTKAKGVARDFEMIDSVPRVLTLGDEWADLDEKDEDIDWAEWDQAYGEWKGKEKASYSDIVEGKTVRNG</sequence>